<dbReference type="Pfam" id="PF00027">
    <property type="entry name" value="cNMP_binding"/>
    <property type="match status" value="1"/>
</dbReference>
<dbReference type="InterPro" id="IPR036388">
    <property type="entry name" value="WH-like_DNA-bd_sf"/>
</dbReference>
<dbReference type="SMART" id="SM00419">
    <property type="entry name" value="HTH_CRP"/>
    <property type="match status" value="1"/>
</dbReference>
<dbReference type="EMBL" id="AEQN01000021">
    <property type="protein sequence ID" value="EFV01381.1"/>
    <property type="molecule type" value="Genomic_DNA"/>
</dbReference>
<dbReference type="GO" id="GO:0003700">
    <property type="term" value="F:DNA-binding transcription factor activity"/>
    <property type="evidence" value="ECO:0007669"/>
    <property type="project" value="TreeGrafter"/>
</dbReference>
<dbReference type="Proteomes" id="UP000004754">
    <property type="component" value="Unassembled WGS sequence"/>
</dbReference>
<dbReference type="STRING" id="887929.HMP0721_1544"/>
<evidence type="ECO:0000313" key="7">
    <source>
        <dbReference type="Proteomes" id="UP000004754"/>
    </source>
</evidence>
<dbReference type="eggNOG" id="COG0664">
    <property type="taxonomic scope" value="Bacteria"/>
</dbReference>
<dbReference type="GO" id="GO:0003677">
    <property type="term" value="F:DNA binding"/>
    <property type="evidence" value="ECO:0007669"/>
    <property type="project" value="UniProtKB-KW"/>
</dbReference>
<dbReference type="PROSITE" id="PS50042">
    <property type="entry name" value="CNMP_BINDING_3"/>
    <property type="match status" value="1"/>
</dbReference>
<gene>
    <name evidence="6" type="ORF">HMP0721_1544</name>
</gene>
<keyword evidence="2" id="KW-0238">DNA-binding</keyword>
<keyword evidence="1" id="KW-0805">Transcription regulation</keyword>
<dbReference type="Pfam" id="PF13545">
    <property type="entry name" value="HTH_Crp_2"/>
    <property type="match status" value="1"/>
</dbReference>
<dbReference type="InterPro" id="IPR050397">
    <property type="entry name" value="Env_Response_Regulators"/>
</dbReference>
<dbReference type="AlphaFoldDB" id="E6MHQ9"/>
<name>E6MHQ9_9FIRM</name>
<evidence type="ECO:0000256" key="3">
    <source>
        <dbReference type="ARBA" id="ARBA00023163"/>
    </source>
</evidence>
<dbReference type="Gene3D" id="1.10.10.10">
    <property type="entry name" value="Winged helix-like DNA-binding domain superfamily/Winged helix DNA-binding domain"/>
    <property type="match status" value="1"/>
</dbReference>
<dbReference type="SMART" id="SM00100">
    <property type="entry name" value="cNMP"/>
    <property type="match status" value="1"/>
</dbReference>
<comment type="caution">
    <text evidence="6">The sequence shown here is derived from an EMBL/GenBank/DDBJ whole genome shotgun (WGS) entry which is preliminary data.</text>
</comment>
<evidence type="ECO:0000256" key="2">
    <source>
        <dbReference type="ARBA" id="ARBA00023125"/>
    </source>
</evidence>
<evidence type="ECO:0000256" key="1">
    <source>
        <dbReference type="ARBA" id="ARBA00023015"/>
    </source>
</evidence>
<reference evidence="6 7" key="1">
    <citation type="submission" date="2010-12" db="EMBL/GenBank/DDBJ databases">
        <authorList>
            <person name="Muzny D."/>
            <person name="Qin X."/>
            <person name="Deng J."/>
            <person name="Jiang H."/>
            <person name="Liu Y."/>
            <person name="Qu J."/>
            <person name="Song X.-Z."/>
            <person name="Zhang L."/>
            <person name="Thornton R."/>
            <person name="Coyle M."/>
            <person name="Francisco L."/>
            <person name="Jackson L."/>
            <person name="Javaid M."/>
            <person name="Korchina V."/>
            <person name="Kovar C."/>
            <person name="Mata R."/>
            <person name="Mathew T."/>
            <person name="Ngo R."/>
            <person name="Nguyen L."/>
            <person name="Nguyen N."/>
            <person name="Okwuonu G."/>
            <person name="Ongeri F."/>
            <person name="Pham C."/>
            <person name="Simmons D."/>
            <person name="Wilczek-Boney K."/>
            <person name="Hale W."/>
            <person name="Jakkamsetti A."/>
            <person name="Pham P."/>
            <person name="Ruth R."/>
            <person name="San Lucas F."/>
            <person name="Warren J."/>
            <person name="Zhang J."/>
            <person name="Zhao Z."/>
            <person name="Zhou C."/>
            <person name="Zhu D."/>
            <person name="Lee S."/>
            <person name="Bess C."/>
            <person name="Blankenburg K."/>
            <person name="Forbes L."/>
            <person name="Fu Q."/>
            <person name="Gubbala S."/>
            <person name="Hirani K."/>
            <person name="Jayaseelan J.C."/>
            <person name="Lara F."/>
            <person name="Munidasa M."/>
            <person name="Palculict T."/>
            <person name="Patil S."/>
            <person name="Pu L.-L."/>
            <person name="Saada N."/>
            <person name="Tang L."/>
            <person name="Weissenberger G."/>
            <person name="Zhu Y."/>
            <person name="Hemphill L."/>
            <person name="Shang Y."/>
            <person name="Youmans B."/>
            <person name="Ayvaz T."/>
            <person name="Ross M."/>
            <person name="Santibanez J."/>
            <person name="Aqrawi P."/>
            <person name="Gross S."/>
            <person name="Joshi V."/>
            <person name="Fowler G."/>
            <person name="Nazareth L."/>
            <person name="Reid J."/>
            <person name="Worley K."/>
            <person name="Petrosino J."/>
            <person name="Highlander S."/>
            <person name="Gibbs R."/>
        </authorList>
    </citation>
    <scope>NUCLEOTIDE SEQUENCE [LARGE SCALE GENOMIC DNA]</scope>
    <source>
        <strain evidence="6 7">ATCC 23263</strain>
    </source>
</reference>
<accession>E6MHQ9</accession>
<dbReference type="SUPFAM" id="SSF51206">
    <property type="entry name" value="cAMP-binding domain-like"/>
    <property type="match status" value="1"/>
</dbReference>
<keyword evidence="7" id="KW-1185">Reference proteome</keyword>
<proteinExistence type="predicted"/>
<dbReference type="PROSITE" id="PS51063">
    <property type="entry name" value="HTH_CRP_2"/>
    <property type="match status" value="1"/>
</dbReference>
<dbReference type="Gene3D" id="2.60.120.10">
    <property type="entry name" value="Jelly Rolls"/>
    <property type="match status" value="1"/>
</dbReference>
<dbReference type="HOGENOM" id="CLU_075053_4_0_9"/>
<dbReference type="InterPro" id="IPR036390">
    <property type="entry name" value="WH_DNA-bd_sf"/>
</dbReference>
<keyword evidence="3" id="KW-0804">Transcription</keyword>
<protein>
    <submittedName>
        <fullName evidence="6">Cyclic nucleotide-binding domain protein</fullName>
    </submittedName>
</protein>
<organism evidence="6 7">
    <name type="scientific">Pseudoramibacter alactolyticus ATCC 23263</name>
    <dbReference type="NCBI Taxonomy" id="887929"/>
    <lineage>
        <taxon>Bacteria</taxon>
        <taxon>Bacillati</taxon>
        <taxon>Bacillota</taxon>
        <taxon>Clostridia</taxon>
        <taxon>Eubacteriales</taxon>
        <taxon>Eubacteriaceae</taxon>
        <taxon>Pseudoramibacter</taxon>
    </lineage>
</organism>
<dbReference type="PANTHER" id="PTHR24567">
    <property type="entry name" value="CRP FAMILY TRANSCRIPTIONAL REGULATORY PROTEIN"/>
    <property type="match status" value="1"/>
</dbReference>
<feature type="domain" description="HTH crp-type" evidence="5">
    <location>
        <begin position="167"/>
        <end position="234"/>
    </location>
</feature>
<dbReference type="InterPro" id="IPR014710">
    <property type="entry name" value="RmlC-like_jellyroll"/>
</dbReference>
<dbReference type="InterPro" id="IPR018490">
    <property type="entry name" value="cNMP-bd_dom_sf"/>
</dbReference>
<dbReference type="InterPro" id="IPR012318">
    <property type="entry name" value="HTH_CRP"/>
</dbReference>
<feature type="domain" description="Cyclic nucleotide-binding" evidence="4">
    <location>
        <begin position="34"/>
        <end position="137"/>
    </location>
</feature>
<dbReference type="SUPFAM" id="SSF46785">
    <property type="entry name" value="Winged helix' DNA-binding domain"/>
    <property type="match status" value="1"/>
</dbReference>
<sequence length="246" mass="27681">MMGKAKGDAMLKEKSLVPEECDFCDELCAMDIPLLQGIPEDQKRELLAGADRVQAPRASLLFQEGDPADTIWIIRCGQVKLCRYEADGREQIIGIFDRYEAIWEGLFLDNSTYPYSAECLTPVEACGIHLKALQAVLASPEVAMDVIIMLSRKLHDANIRNMLLTTRKPESRVAGFLLYRKERSTEAWISLKLEDIAASLNLRPETVSRKLRELEKLGLIERIGRGRLHILDYGGLKALYDGDADE</sequence>
<evidence type="ECO:0000313" key="6">
    <source>
        <dbReference type="EMBL" id="EFV01381.1"/>
    </source>
</evidence>
<dbReference type="CDD" id="cd00038">
    <property type="entry name" value="CAP_ED"/>
    <property type="match status" value="1"/>
</dbReference>
<dbReference type="GO" id="GO:0005829">
    <property type="term" value="C:cytosol"/>
    <property type="evidence" value="ECO:0007669"/>
    <property type="project" value="TreeGrafter"/>
</dbReference>
<evidence type="ECO:0000259" key="5">
    <source>
        <dbReference type="PROSITE" id="PS51063"/>
    </source>
</evidence>
<evidence type="ECO:0000259" key="4">
    <source>
        <dbReference type="PROSITE" id="PS50042"/>
    </source>
</evidence>
<dbReference type="PANTHER" id="PTHR24567:SF26">
    <property type="entry name" value="REGULATORY PROTEIN YEIL"/>
    <property type="match status" value="1"/>
</dbReference>
<dbReference type="InterPro" id="IPR000595">
    <property type="entry name" value="cNMP-bd_dom"/>
</dbReference>